<name>A0A5B1CG21_9BACT</name>
<evidence type="ECO:0000256" key="1">
    <source>
        <dbReference type="SAM" id="MobiDB-lite"/>
    </source>
</evidence>
<dbReference type="Proteomes" id="UP000322699">
    <property type="component" value="Unassembled WGS sequence"/>
</dbReference>
<evidence type="ECO:0000313" key="3">
    <source>
        <dbReference type="Proteomes" id="UP000322699"/>
    </source>
</evidence>
<keyword evidence="3" id="KW-1185">Reference proteome</keyword>
<feature type="region of interest" description="Disordered" evidence="1">
    <location>
        <begin position="25"/>
        <end position="44"/>
    </location>
</feature>
<comment type="caution">
    <text evidence="2">The sequence shown here is derived from an EMBL/GenBank/DDBJ whole genome shotgun (WGS) entry which is preliminary data.</text>
</comment>
<protein>
    <submittedName>
        <fullName evidence="2">Uncharacterized protein</fullName>
    </submittedName>
</protein>
<organism evidence="2 3">
    <name type="scientific">Rubripirellula obstinata</name>
    <dbReference type="NCBI Taxonomy" id="406547"/>
    <lineage>
        <taxon>Bacteria</taxon>
        <taxon>Pseudomonadati</taxon>
        <taxon>Planctomycetota</taxon>
        <taxon>Planctomycetia</taxon>
        <taxon>Pirellulales</taxon>
        <taxon>Pirellulaceae</taxon>
        <taxon>Rubripirellula</taxon>
    </lineage>
</organism>
<gene>
    <name evidence="2" type="ORF">LF1_09830</name>
</gene>
<proteinExistence type="predicted"/>
<dbReference type="EMBL" id="VRLW01000001">
    <property type="protein sequence ID" value="KAA1258463.1"/>
    <property type="molecule type" value="Genomic_DNA"/>
</dbReference>
<reference evidence="2 3" key="1">
    <citation type="submission" date="2019-08" db="EMBL/GenBank/DDBJ databases">
        <title>Deep-cultivation of Planctomycetes and their phenomic and genomic characterization uncovers novel biology.</title>
        <authorList>
            <person name="Wiegand S."/>
            <person name="Jogler M."/>
            <person name="Boedeker C."/>
            <person name="Pinto D."/>
            <person name="Vollmers J."/>
            <person name="Rivas-Marin E."/>
            <person name="Kohn T."/>
            <person name="Peeters S.H."/>
            <person name="Heuer A."/>
            <person name="Rast P."/>
            <person name="Oberbeckmann S."/>
            <person name="Bunk B."/>
            <person name="Jeske O."/>
            <person name="Meyerdierks A."/>
            <person name="Storesund J.E."/>
            <person name="Kallscheuer N."/>
            <person name="Luecker S."/>
            <person name="Lage O.M."/>
            <person name="Pohl T."/>
            <person name="Merkel B.J."/>
            <person name="Hornburger P."/>
            <person name="Mueller R.-W."/>
            <person name="Bruemmer F."/>
            <person name="Labrenz M."/>
            <person name="Spormann A.M."/>
            <person name="Op Den Camp H."/>
            <person name="Overmann J."/>
            <person name="Amann R."/>
            <person name="Jetten M.S.M."/>
            <person name="Mascher T."/>
            <person name="Medema M.H."/>
            <person name="Devos D.P."/>
            <person name="Kaster A.-K."/>
            <person name="Ovreas L."/>
            <person name="Rohde M."/>
            <person name="Galperin M.Y."/>
            <person name="Jogler C."/>
        </authorList>
    </citation>
    <scope>NUCLEOTIDE SEQUENCE [LARGE SCALE GENOMIC DNA]</scope>
    <source>
        <strain evidence="2 3">LF1</strain>
    </source>
</reference>
<dbReference type="AlphaFoldDB" id="A0A5B1CG21"/>
<evidence type="ECO:0000313" key="2">
    <source>
        <dbReference type="EMBL" id="KAA1258463.1"/>
    </source>
</evidence>
<sequence>MLSALRAYSFFVVLTGGFATGKGLPPLRGLGRRPGPEGRKHGAGGAATGVLILVVDQARRADSSVPVAQPPVSGYSLPIVLEGRQLGAHAQYSRC</sequence>
<accession>A0A5B1CG21</accession>